<comment type="caution">
    <text evidence="3">The sequence shown here is derived from an EMBL/GenBank/DDBJ whole genome shotgun (WGS) entry which is preliminary data.</text>
</comment>
<evidence type="ECO:0000256" key="1">
    <source>
        <dbReference type="SAM" id="SignalP"/>
    </source>
</evidence>
<feature type="chain" id="PRO_5045752142" description="HMA domain-containing protein" evidence="1">
    <location>
        <begin position="28"/>
        <end position="119"/>
    </location>
</feature>
<dbReference type="CDD" id="cd00371">
    <property type="entry name" value="HMA"/>
    <property type="match status" value="1"/>
</dbReference>
<name>A0ABQ1URM9_9BACT</name>
<dbReference type="InterPro" id="IPR006121">
    <property type="entry name" value="HMA_dom"/>
</dbReference>
<dbReference type="Pfam" id="PF00403">
    <property type="entry name" value="HMA"/>
    <property type="match status" value="1"/>
</dbReference>
<dbReference type="Gene3D" id="3.30.70.100">
    <property type="match status" value="1"/>
</dbReference>
<feature type="domain" description="HMA" evidence="2">
    <location>
        <begin position="46"/>
        <end position="113"/>
    </location>
</feature>
<dbReference type="SUPFAM" id="SSF55008">
    <property type="entry name" value="HMA, heavy metal-associated domain"/>
    <property type="match status" value="1"/>
</dbReference>
<keyword evidence="1" id="KW-0732">Signal</keyword>
<organism evidence="3 4">
    <name type="scientific">Echinicola rosea</name>
    <dbReference type="NCBI Taxonomy" id="1807691"/>
    <lineage>
        <taxon>Bacteria</taxon>
        <taxon>Pseudomonadati</taxon>
        <taxon>Bacteroidota</taxon>
        <taxon>Cytophagia</taxon>
        <taxon>Cytophagales</taxon>
        <taxon>Cyclobacteriaceae</taxon>
        <taxon>Echinicola</taxon>
    </lineage>
</organism>
<keyword evidence="4" id="KW-1185">Reference proteome</keyword>
<evidence type="ECO:0000259" key="2">
    <source>
        <dbReference type="PROSITE" id="PS50846"/>
    </source>
</evidence>
<sequence>MRKMIKKTVLVFTFCLGALLIANGARAQSQEKEKAPKMEQMEKNTTKLELKVEGMSCQAGCANGIDNMLKEQKGILSSETLFDKSSSVIRYDSRVISEKDIIALIEDRGFKVKKKTDKK</sequence>
<gene>
    <name evidence="3" type="ORF">GCM10011339_12090</name>
</gene>
<reference evidence="4" key="1">
    <citation type="journal article" date="2019" name="Int. J. Syst. Evol. Microbiol.">
        <title>The Global Catalogue of Microorganisms (GCM) 10K type strain sequencing project: providing services to taxonomists for standard genome sequencing and annotation.</title>
        <authorList>
            <consortium name="The Broad Institute Genomics Platform"/>
            <consortium name="The Broad Institute Genome Sequencing Center for Infectious Disease"/>
            <person name="Wu L."/>
            <person name="Ma J."/>
        </authorList>
    </citation>
    <scope>NUCLEOTIDE SEQUENCE [LARGE SCALE GENOMIC DNA]</scope>
    <source>
        <strain evidence="4">CGMCC 1.15407</strain>
    </source>
</reference>
<dbReference type="Proteomes" id="UP000647339">
    <property type="component" value="Unassembled WGS sequence"/>
</dbReference>
<dbReference type="InterPro" id="IPR036163">
    <property type="entry name" value="HMA_dom_sf"/>
</dbReference>
<dbReference type="EMBL" id="BMIU01000004">
    <property type="protein sequence ID" value="GGF25589.1"/>
    <property type="molecule type" value="Genomic_DNA"/>
</dbReference>
<proteinExistence type="predicted"/>
<protein>
    <recommendedName>
        <fullName evidence="2">HMA domain-containing protein</fullName>
    </recommendedName>
</protein>
<evidence type="ECO:0000313" key="3">
    <source>
        <dbReference type="EMBL" id="GGF25589.1"/>
    </source>
</evidence>
<evidence type="ECO:0000313" key="4">
    <source>
        <dbReference type="Proteomes" id="UP000647339"/>
    </source>
</evidence>
<feature type="signal peptide" evidence="1">
    <location>
        <begin position="1"/>
        <end position="27"/>
    </location>
</feature>
<accession>A0ABQ1URM9</accession>
<dbReference type="PROSITE" id="PS50846">
    <property type="entry name" value="HMA_2"/>
    <property type="match status" value="1"/>
</dbReference>